<gene>
    <name evidence="2" type="primary">Pon1</name>
    <name evidence="2" type="ORF">LOCC1_G006272</name>
</gene>
<dbReference type="InterPro" id="IPR051288">
    <property type="entry name" value="Serum_paraoxonase/arylesterase"/>
</dbReference>
<sequence>MVSLASKAGIVGVVFIGILYQFIIKSLVFDVLGFARKIDSIKAYSNVRCEKIEKLGLEGCEDMWMHEKTGYLYMACSDTKSRLEWLPAVDRLNAHGRTGKDRVAVVNTRGSGPLSSRIQWLTVEDFMGVKGVGVLDLHGLDIRADENTDTLHILLINHRPAVDAATGEFLDGEKVGANSTVEQFQTVAGSSAMRYVRTYAHDVIQTPNRVAWVDDQAFVFTNDHSGKVGTRRALDPLLGGGSVGYCDGNGCHIAYSKGLNFPNGLIQGRDGLIYVPNSATTNIAVFSLTEDHLLEQVHVIKSLYPIDNLSVDGKGDIYAASFPSLHLFTRATKDPFNVDPPSAVVKISRDGKGFQGTSGRAGAAKWDDGEFIVEKLMEDDGSVLPGSTIAIHDSQTGRVFLGGAMSPFITICETR</sequence>
<reference evidence="2 3" key="1">
    <citation type="submission" date="2018-05" db="EMBL/GenBank/DDBJ databases">
        <title>Genome sequencing and assembly of the regulated plant pathogen Lachnellula willkommii and related sister species for the development of diagnostic species identification markers.</title>
        <authorList>
            <person name="Giroux E."/>
            <person name="Bilodeau G."/>
        </authorList>
    </citation>
    <scope>NUCLEOTIDE SEQUENCE [LARGE SCALE GENOMIC DNA]</scope>
    <source>
        <strain evidence="2 3">CBS 160.35</strain>
    </source>
</reference>
<feature type="transmembrane region" description="Helical" evidence="1">
    <location>
        <begin position="12"/>
        <end position="35"/>
    </location>
</feature>
<dbReference type="OrthoDB" id="5307922at2759"/>
<accession>A0A8H8RRW7</accession>
<dbReference type="EMBL" id="QGMI01000535">
    <property type="protein sequence ID" value="TVY39299.1"/>
    <property type="molecule type" value="Genomic_DNA"/>
</dbReference>
<keyword evidence="1" id="KW-0812">Transmembrane</keyword>
<dbReference type="PANTHER" id="PTHR11799">
    <property type="entry name" value="PARAOXONASE"/>
    <property type="match status" value="1"/>
</dbReference>
<keyword evidence="1" id="KW-1133">Transmembrane helix</keyword>
<evidence type="ECO:0000313" key="2">
    <source>
        <dbReference type="EMBL" id="TVY39299.1"/>
    </source>
</evidence>
<keyword evidence="3" id="KW-1185">Reference proteome</keyword>
<dbReference type="PANTHER" id="PTHR11799:SF12">
    <property type="entry name" value="PARAOXONASE-RELATED"/>
    <property type="match status" value="1"/>
</dbReference>
<keyword evidence="1" id="KW-0472">Membrane</keyword>
<name>A0A8H8RRW7_9HELO</name>
<comment type="caution">
    <text evidence="2">The sequence shown here is derived from an EMBL/GenBank/DDBJ whole genome shotgun (WGS) entry which is preliminary data.</text>
</comment>
<dbReference type="Proteomes" id="UP000443090">
    <property type="component" value="Unassembled WGS sequence"/>
</dbReference>
<proteinExistence type="predicted"/>
<evidence type="ECO:0000313" key="3">
    <source>
        <dbReference type="Proteomes" id="UP000443090"/>
    </source>
</evidence>
<evidence type="ECO:0000256" key="1">
    <source>
        <dbReference type="SAM" id="Phobius"/>
    </source>
</evidence>
<protein>
    <submittedName>
        <fullName evidence="2">Serum paraoxonase/arylesterase</fullName>
    </submittedName>
</protein>
<dbReference type="AlphaFoldDB" id="A0A8H8RRW7"/>
<dbReference type="Gene3D" id="2.120.10.30">
    <property type="entry name" value="TolB, C-terminal domain"/>
    <property type="match status" value="1"/>
</dbReference>
<organism evidence="2 3">
    <name type="scientific">Lachnellula occidentalis</name>
    <dbReference type="NCBI Taxonomy" id="215460"/>
    <lineage>
        <taxon>Eukaryota</taxon>
        <taxon>Fungi</taxon>
        <taxon>Dikarya</taxon>
        <taxon>Ascomycota</taxon>
        <taxon>Pezizomycotina</taxon>
        <taxon>Leotiomycetes</taxon>
        <taxon>Helotiales</taxon>
        <taxon>Lachnaceae</taxon>
        <taxon>Lachnellula</taxon>
    </lineage>
</organism>
<dbReference type="SUPFAM" id="SSF63829">
    <property type="entry name" value="Calcium-dependent phosphotriesterase"/>
    <property type="match status" value="1"/>
</dbReference>
<dbReference type="InterPro" id="IPR011042">
    <property type="entry name" value="6-blade_b-propeller_TolB-like"/>
</dbReference>